<evidence type="ECO:0000313" key="1">
    <source>
        <dbReference type="EMBL" id="KMO30904.1"/>
    </source>
</evidence>
<dbReference type="AlphaFoldDB" id="A0A0J6SB55"/>
<proteinExistence type="predicted"/>
<sequence>DLPGKAGVRLPALFGRTGAGGLTLADLWLASDAQLRLRFEDAAPGADDEVLSLAAYQVAGRSPTVREVGRCDLARGGPALCTLGLANPLWPVLLVVSDATQTIRALDLVPFPSLLRGGLHHWELRASAVAADDMRDVANLSATYLHAFLRSRRHDARRIDAIRIDASDATGTETLFTGAVLDWLARLMRVEVRLDRRPADDDLADHLAEQTASLLPPADEGRRRGGSLLLPADAIPTLHALVSALDDGSPTDEPAPVDPGPCAFIVQPRFSKGAVWSVCLPWRPGLSEAVQPIDRACGFPHLSTGRATPSNGGIARTRPIAIRQTDLLTMADPARLFPRGSASPAVLTGQGEPFSGSISICLLLEDVSDTLAPLVDSLRFQSARPTEIVVVGTAPRLDGLPAATQHVLRALFPDAVRYLARDPSATRGMALA</sequence>
<dbReference type="EMBL" id="LABZ01000262">
    <property type="protein sequence ID" value="KMO30904.1"/>
    <property type="molecule type" value="Genomic_DNA"/>
</dbReference>
<organism evidence="1 2">
    <name type="scientific">Methylobacterium tarhaniae</name>
    <dbReference type="NCBI Taxonomy" id="1187852"/>
    <lineage>
        <taxon>Bacteria</taxon>
        <taxon>Pseudomonadati</taxon>
        <taxon>Pseudomonadota</taxon>
        <taxon>Alphaproteobacteria</taxon>
        <taxon>Hyphomicrobiales</taxon>
        <taxon>Methylobacteriaceae</taxon>
        <taxon>Methylobacterium</taxon>
    </lineage>
</organism>
<feature type="non-terminal residue" evidence="1">
    <location>
        <position position="432"/>
    </location>
</feature>
<dbReference type="PATRIC" id="fig|1187852.3.peg.3846"/>
<dbReference type="RefSeq" id="WP_048454179.1">
    <property type="nucleotide sequence ID" value="NZ_LABZ01000262.1"/>
</dbReference>
<feature type="non-terminal residue" evidence="1">
    <location>
        <position position="1"/>
    </location>
</feature>
<reference evidence="1 2" key="1">
    <citation type="submission" date="2015-03" db="EMBL/GenBank/DDBJ databases">
        <title>Genome sequencing of Methylobacterium tarhaniae DSM 25844.</title>
        <authorList>
            <person name="Chaudhry V."/>
            <person name="Patil P.B."/>
        </authorList>
    </citation>
    <scope>NUCLEOTIDE SEQUENCE [LARGE SCALE GENOMIC DNA]</scope>
    <source>
        <strain evidence="1 2">DSM 25844</strain>
    </source>
</reference>
<protein>
    <submittedName>
        <fullName evidence="1">Uncharacterized protein</fullName>
    </submittedName>
</protein>
<evidence type="ECO:0000313" key="2">
    <source>
        <dbReference type="Proteomes" id="UP000036449"/>
    </source>
</evidence>
<gene>
    <name evidence="1" type="ORF">VQ03_27965</name>
</gene>
<comment type="caution">
    <text evidence="1">The sequence shown here is derived from an EMBL/GenBank/DDBJ whole genome shotgun (WGS) entry which is preliminary data.</text>
</comment>
<name>A0A0J6SB55_9HYPH</name>
<dbReference type="Proteomes" id="UP000036449">
    <property type="component" value="Unassembled WGS sequence"/>
</dbReference>
<keyword evidence="2" id="KW-1185">Reference proteome</keyword>
<accession>A0A0J6SB55</accession>